<evidence type="ECO:0000256" key="1">
    <source>
        <dbReference type="ARBA" id="ARBA00023054"/>
    </source>
</evidence>
<dbReference type="STRING" id="303518.ENSPNYP00000013970"/>
<sequence length="914" mass="103920">MSSLSADRKTPVDHGVQIRFIKDLHDTGGVYPDKSRGNNSAATPSNKYGVAVRVQGISGQPYVVLKDGEKGDSYGVQLKTPTSSSGTPSPYNSLPKINKVPKEFLNPYTPADNSSQSPVSPAEDEDGEIFGRVNQTGSGFTGSLGRYSDKKPNPNSLSQSFPKPPASTDEEPVPVIDTNSLAPINKLISKFNSGTPGSAQQTRGRSGVRQRLGFEERKRSTSLDARKVVEPEVSLPSPTPNPYASPQFTSSSIEIKIQATPASSSLGKMALAPAFLFVFVPLLFSPRLTFSLFFSLCVFHFLQKEGSDGSLKTGNLEELQEQIKRLKKELQQAQEELDADGQDAAQLRMHKQTHHCTHLNVPFFFSSLQDVAALQAQLAEATMLRQRLEDTLRQRERELTALKGALKEEVECHDKEMESLREQYGQDMEDLRKTMEQFTQVDASVIEEERERVNASVLTLEQELESWRDQGEQWKTELEATAQELQTTKEELVSQTKLHSSMPRSPGDEDAVEALEDENRSLKSQLEEAKRGAARLSKERDELVRRLEDRDMEREALRRGKSELEEQKRQLDRAVEKLNKELMMGDSRHSVTNLQIQFDEYRERSRKDLLEAQRSSKDRLAELQRAQTNLKAQQEEVSRLKKELLTCSEERDGAQLERDLLNNRLKHLESEFEAEKSTHTDRAREVRGLEDKIKTLEIELDEEKSNVELLNDRISRSRDQVDQLRSELMQERSARHDLEMDKSALERQMKELKSRVADMEGQPRPSAGITLLETKIQELEEKLHSEEREKATIQASQRRTERKLKELNVTLDQERSQHVEQRDQLTLRVKALKRQVDESELEVERLEGVRRKVLRDLEEQRELQEALQAKVTTLESELKRKSQQAHRSTLSSSALSSEDEDGFYDTTHTPPTAK</sequence>
<organism evidence="5">
    <name type="scientific">Pundamilia nyererei</name>
    <dbReference type="NCBI Taxonomy" id="303518"/>
    <lineage>
        <taxon>Eukaryota</taxon>
        <taxon>Metazoa</taxon>
        <taxon>Chordata</taxon>
        <taxon>Craniata</taxon>
        <taxon>Vertebrata</taxon>
        <taxon>Euteleostomi</taxon>
        <taxon>Actinopterygii</taxon>
        <taxon>Neopterygii</taxon>
        <taxon>Teleostei</taxon>
        <taxon>Neoteleostei</taxon>
        <taxon>Acanthomorphata</taxon>
        <taxon>Ovalentaria</taxon>
        <taxon>Cichlomorphae</taxon>
        <taxon>Cichliformes</taxon>
        <taxon>Cichlidae</taxon>
        <taxon>African cichlids</taxon>
        <taxon>Pseudocrenilabrinae</taxon>
        <taxon>Haplochromini</taxon>
        <taxon>Pundamilia</taxon>
    </lineage>
</organism>
<dbReference type="AlphaFoldDB" id="A0A3B4FTK3"/>
<proteinExistence type="predicted"/>
<feature type="compositionally biased region" description="Polar residues" evidence="3">
    <location>
        <begin position="37"/>
        <end position="46"/>
    </location>
</feature>
<dbReference type="GO" id="GO:0000226">
    <property type="term" value="P:microtubule cytoskeleton organization"/>
    <property type="evidence" value="ECO:0007669"/>
    <property type="project" value="TreeGrafter"/>
</dbReference>
<evidence type="ECO:0000259" key="4">
    <source>
        <dbReference type="Pfam" id="PF01576"/>
    </source>
</evidence>
<dbReference type="GO" id="GO:0048916">
    <property type="term" value="P:posterior lateral line development"/>
    <property type="evidence" value="ECO:0007669"/>
    <property type="project" value="Ensembl"/>
</dbReference>
<dbReference type="GO" id="GO:0016459">
    <property type="term" value="C:myosin complex"/>
    <property type="evidence" value="ECO:0007669"/>
    <property type="project" value="InterPro"/>
</dbReference>
<dbReference type="Gene3D" id="1.10.287.1490">
    <property type="match status" value="2"/>
</dbReference>
<feature type="region of interest" description="Disordered" evidence="3">
    <location>
        <begin position="23"/>
        <end position="47"/>
    </location>
</feature>
<dbReference type="PANTHER" id="PTHR46349">
    <property type="entry name" value="CINGULIN-LIKE PROTEIN 1-RELATED"/>
    <property type="match status" value="1"/>
</dbReference>
<dbReference type="Ensembl" id="ENSPNYT00000014318.1">
    <property type="protein sequence ID" value="ENSPNYP00000013970.1"/>
    <property type="gene ID" value="ENSPNYG00000010580.1"/>
</dbReference>
<evidence type="ECO:0000256" key="2">
    <source>
        <dbReference type="SAM" id="Coils"/>
    </source>
</evidence>
<reference evidence="5" key="1">
    <citation type="submission" date="2023-09" db="UniProtKB">
        <authorList>
            <consortium name="Ensembl"/>
        </authorList>
    </citation>
    <scope>IDENTIFICATION</scope>
</reference>
<feature type="compositionally biased region" description="Low complexity" evidence="3">
    <location>
        <begin position="80"/>
        <end position="90"/>
    </location>
</feature>
<keyword evidence="1 2" id="KW-0175">Coiled coil</keyword>
<feature type="region of interest" description="Disordered" evidence="3">
    <location>
        <begin position="494"/>
        <end position="515"/>
    </location>
</feature>
<dbReference type="Pfam" id="PF01576">
    <property type="entry name" value="Myosin_tail_1"/>
    <property type="match status" value="1"/>
</dbReference>
<dbReference type="PANTHER" id="PTHR46349:SF5">
    <property type="entry name" value="CINGULIN"/>
    <property type="match status" value="1"/>
</dbReference>
<feature type="region of interest" description="Disordered" evidence="3">
    <location>
        <begin position="65"/>
        <end position="176"/>
    </location>
</feature>
<accession>A0A3B4FTK3</accession>
<name>A0A3B4FTK3_9CICH</name>
<feature type="region of interest" description="Disordered" evidence="3">
    <location>
        <begin position="876"/>
        <end position="914"/>
    </location>
</feature>
<feature type="compositionally biased region" description="Polar residues" evidence="3">
    <location>
        <begin position="190"/>
        <end position="204"/>
    </location>
</feature>
<feature type="coiled-coil region" evidence="2">
    <location>
        <begin position="309"/>
        <end position="343"/>
    </location>
</feature>
<dbReference type="GeneTree" id="ENSGT00940000154489"/>
<feature type="region of interest" description="Disordered" evidence="3">
    <location>
        <begin position="190"/>
        <end position="223"/>
    </location>
</feature>
<dbReference type="InterPro" id="IPR002928">
    <property type="entry name" value="Myosin_tail"/>
</dbReference>
<protein>
    <submittedName>
        <fullName evidence="5">Cingulin-like</fullName>
    </submittedName>
</protein>
<evidence type="ECO:0000313" key="5">
    <source>
        <dbReference type="Ensembl" id="ENSPNYP00000013970.1"/>
    </source>
</evidence>
<dbReference type="GO" id="GO:0008017">
    <property type="term" value="F:microtubule binding"/>
    <property type="evidence" value="ECO:0007669"/>
    <property type="project" value="TreeGrafter"/>
</dbReference>
<feature type="compositionally biased region" description="Basic and acidic residues" evidence="3">
    <location>
        <begin position="212"/>
        <end position="223"/>
    </location>
</feature>
<feature type="domain" description="Myosin tail" evidence="4">
    <location>
        <begin position="509"/>
        <end position="878"/>
    </location>
</feature>
<evidence type="ECO:0000256" key="3">
    <source>
        <dbReference type="SAM" id="MobiDB-lite"/>
    </source>
</evidence>
<dbReference type="GO" id="GO:0005923">
    <property type="term" value="C:bicellular tight junction"/>
    <property type="evidence" value="ECO:0007669"/>
    <property type="project" value="TreeGrafter"/>
</dbReference>
<feature type="compositionally biased region" description="Polar residues" evidence="3">
    <location>
        <begin position="494"/>
        <end position="503"/>
    </location>
</feature>